<dbReference type="RefSeq" id="WP_379582063.1">
    <property type="nucleotide sequence ID" value="NZ_JBHSQW010000002.1"/>
</dbReference>
<dbReference type="InterPro" id="IPR056908">
    <property type="entry name" value="Gp80-like"/>
</dbReference>
<dbReference type="Pfam" id="PF23140">
    <property type="entry name" value="Gp80"/>
    <property type="match status" value="1"/>
</dbReference>
<organism evidence="1 2">
    <name type="scientific">Pseudonocardia hispaniensis</name>
    <dbReference type="NCBI Taxonomy" id="904933"/>
    <lineage>
        <taxon>Bacteria</taxon>
        <taxon>Bacillati</taxon>
        <taxon>Actinomycetota</taxon>
        <taxon>Actinomycetes</taxon>
        <taxon>Pseudonocardiales</taxon>
        <taxon>Pseudonocardiaceae</taxon>
        <taxon>Pseudonocardia</taxon>
    </lineage>
</organism>
<dbReference type="EMBL" id="JBHSQW010000002">
    <property type="protein sequence ID" value="MFC5992968.1"/>
    <property type="molecule type" value="Genomic_DNA"/>
</dbReference>
<protein>
    <submittedName>
        <fullName evidence="1">Uncharacterized protein</fullName>
    </submittedName>
</protein>
<evidence type="ECO:0000313" key="1">
    <source>
        <dbReference type="EMBL" id="MFC5992968.1"/>
    </source>
</evidence>
<reference evidence="2" key="1">
    <citation type="journal article" date="2019" name="Int. J. Syst. Evol. Microbiol.">
        <title>The Global Catalogue of Microorganisms (GCM) 10K type strain sequencing project: providing services to taxonomists for standard genome sequencing and annotation.</title>
        <authorList>
            <consortium name="The Broad Institute Genomics Platform"/>
            <consortium name="The Broad Institute Genome Sequencing Center for Infectious Disease"/>
            <person name="Wu L."/>
            <person name="Ma J."/>
        </authorList>
    </citation>
    <scope>NUCLEOTIDE SEQUENCE [LARGE SCALE GENOMIC DNA]</scope>
    <source>
        <strain evidence="2">CCM 8391</strain>
    </source>
</reference>
<dbReference type="Proteomes" id="UP001596302">
    <property type="component" value="Unassembled WGS sequence"/>
</dbReference>
<accession>A0ABW1IWX5</accession>
<proteinExistence type="predicted"/>
<comment type="caution">
    <text evidence="1">The sequence shown here is derived from an EMBL/GenBank/DDBJ whole genome shotgun (WGS) entry which is preliminary data.</text>
</comment>
<evidence type="ECO:0000313" key="2">
    <source>
        <dbReference type="Proteomes" id="UP001596302"/>
    </source>
</evidence>
<gene>
    <name evidence="1" type="ORF">ACFQE5_01935</name>
</gene>
<name>A0ABW1IWX5_9PSEU</name>
<sequence length="150" mass="15105">MAEIFPDEGLDYLLGIVPKGGAAPTDLYLFLFTSQTASTVPAADAVLATETGVTEAAFPGYARVAVDAADWGAAGADTIWSQAVRAVTAEQKAFPQATGADPTAINGFGLATAATGGVAVFYSNFDDETAIPGVALGDTIKVTPKFGLGG</sequence>
<keyword evidence="2" id="KW-1185">Reference proteome</keyword>